<organism evidence="2 3">
    <name type="scientific">Acuticoccus sediminis</name>
    <dbReference type="NCBI Taxonomy" id="2184697"/>
    <lineage>
        <taxon>Bacteria</taxon>
        <taxon>Pseudomonadati</taxon>
        <taxon>Pseudomonadota</taxon>
        <taxon>Alphaproteobacteria</taxon>
        <taxon>Hyphomicrobiales</taxon>
        <taxon>Amorphaceae</taxon>
        <taxon>Acuticoccus</taxon>
    </lineage>
</organism>
<evidence type="ECO:0000313" key="3">
    <source>
        <dbReference type="Proteomes" id="UP000249590"/>
    </source>
</evidence>
<name>A0A8B2NJY4_9HYPH</name>
<dbReference type="GO" id="GO:0003677">
    <property type="term" value="F:DNA binding"/>
    <property type="evidence" value="ECO:0007669"/>
    <property type="project" value="InterPro"/>
</dbReference>
<dbReference type="Gene3D" id="1.10.260.40">
    <property type="entry name" value="lambda repressor-like DNA-binding domains"/>
    <property type="match status" value="1"/>
</dbReference>
<comment type="caution">
    <text evidence="2">The sequence shown here is derived from an EMBL/GenBank/DDBJ whole genome shotgun (WGS) entry which is preliminary data.</text>
</comment>
<reference evidence="2 3" key="1">
    <citation type="submission" date="2018-05" db="EMBL/GenBank/DDBJ databases">
        <title>Acuticoccus sediminis sp. nov., isolated from deep-sea sediment of Indian Ocean.</title>
        <authorList>
            <person name="Liu X."/>
            <person name="Lai Q."/>
            <person name="Du Y."/>
            <person name="Sun F."/>
            <person name="Zhang X."/>
            <person name="Wang S."/>
            <person name="Shao Z."/>
        </authorList>
    </citation>
    <scope>NUCLEOTIDE SEQUENCE [LARGE SCALE GENOMIC DNA]</scope>
    <source>
        <strain evidence="2 3">PTG4-2</strain>
    </source>
</reference>
<dbReference type="EMBL" id="QHHQ01000017">
    <property type="protein sequence ID" value="RAH96070.1"/>
    <property type="molecule type" value="Genomic_DNA"/>
</dbReference>
<keyword evidence="3" id="KW-1185">Reference proteome</keyword>
<gene>
    <name evidence="2" type="ORF">DLJ53_33520</name>
</gene>
<proteinExistence type="predicted"/>
<dbReference type="CDD" id="cd00093">
    <property type="entry name" value="HTH_XRE"/>
    <property type="match status" value="1"/>
</dbReference>
<dbReference type="InterPro" id="IPR039554">
    <property type="entry name" value="HigA2-like_HTH"/>
</dbReference>
<dbReference type="SUPFAM" id="SSF47413">
    <property type="entry name" value="lambda repressor-like DNA-binding domains"/>
    <property type="match status" value="1"/>
</dbReference>
<dbReference type="OrthoDB" id="9797478at2"/>
<evidence type="ECO:0000259" key="1">
    <source>
        <dbReference type="PROSITE" id="PS50943"/>
    </source>
</evidence>
<protein>
    <submittedName>
        <fullName evidence="2">Transcriptional regulator</fullName>
    </submittedName>
</protein>
<dbReference type="Proteomes" id="UP000249590">
    <property type="component" value="Unassembled WGS sequence"/>
</dbReference>
<accession>A0A8B2NJY4</accession>
<dbReference type="RefSeq" id="WP_111352682.1">
    <property type="nucleotide sequence ID" value="NZ_QHHQ01000017.1"/>
</dbReference>
<dbReference type="AlphaFoldDB" id="A0A8B2NJY4"/>
<evidence type="ECO:0000313" key="2">
    <source>
        <dbReference type="EMBL" id="RAH96070.1"/>
    </source>
</evidence>
<dbReference type="InterPro" id="IPR001387">
    <property type="entry name" value="Cro/C1-type_HTH"/>
</dbReference>
<dbReference type="SMART" id="SM00530">
    <property type="entry name" value="HTH_XRE"/>
    <property type="match status" value="1"/>
</dbReference>
<dbReference type="Pfam" id="PF13744">
    <property type="entry name" value="HTH_37"/>
    <property type="match status" value="1"/>
</dbReference>
<dbReference type="PROSITE" id="PS50943">
    <property type="entry name" value="HTH_CROC1"/>
    <property type="match status" value="1"/>
</dbReference>
<dbReference type="InterPro" id="IPR010982">
    <property type="entry name" value="Lambda_DNA-bd_dom_sf"/>
</dbReference>
<sequence>MALNELRKARELTQHQLAEGPGVRQATVAQMEKRSDLMLSTLRSYVEAMGGKLDLTVEFPGKPVVHLAQLSDLDAPAKR</sequence>
<feature type="domain" description="HTH cro/C1-type" evidence="1">
    <location>
        <begin position="3"/>
        <end position="56"/>
    </location>
</feature>